<evidence type="ECO:0000313" key="2">
    <source>
        <dbReference type="EMBL" id="MDQ9170528.1"/>
    </source>
</evidence>
<proteinExistence type="predicted"/>
<dbReference type="InterPro" id="IPR029787">
    <property type="entry name" value="Nucleotide_cyclase"/>
</dbReference>
<sequence length="421" mass="47121">MERDIRLNTHPATPFALLHMSLSRSDSVEALLGRKDCLEITKELVRRVQLNLRTQDYCAFPSPNEVWICLPDLPSSAVARLAASNFINYLETPISTSDKTVTVRPVVGIAVAEQPEITALQMFKTAANAEIRARALSQRYWTEDTDKLLGYSNMELVMAVQSALMHNQLSVAYQPKVELRSGRVVGVEALVRWNKDPHPSILGPSDIIEIAEQNGMIQDMTRFILNTALREYIESMVELDIGRVWINLSASMLRDSHLASWVQQIVEVWGVDPGLIGFEVTESTLLTDVEQSISTIHALAEYGFHLAIDDFGTGYSSLFYLRRFPVHELKIDKLFVQHMNSSILDSQIVRAIIDLAHNFQLNVVAEGAEDEATLSLLKSMGCDQIQGYVFGRAMTVGELRDWASSFAQGKRQPIIVSDLVD</sequence>
<dbReference type="Gene3D" id="3.20.20.450">
    <property type="entry name" value="EAL domain"/>
    <property type="match status" value="1"/>
</dbReference>
<dbReference type="InterPro" id="IPR001633">
    <property type="entry name" value="EAL_dom"/>
</dbReference>
<accession>A0ABU1BQC6</accession>
<name>A0ABU1BQC6_9BURK</name>
<dbReference type="InterPro" id="IPR035919">
    <property type="entry name" value="EAL_sf"/>
</dbReference>
<dbReference type="PROSITE" id="PS50883">
    <property type="entry name" value="EAL"/>
    <property type="match status" value="1"/>
</dbReference>
<organism evidence="2 3">
    <name type="scientific">Keguizhuia sedimenti</name>
    <dbReference type="NCBI Taxonomy" id="3064264"/>
    <lineage>
        <taxon>Bacteria</taxon>
        <taxon>Pseudomonadati</taxon>
        <taxon>Pseudomonadota</taxon>
        <taxon>Betaproteobacteria</taxon>
        <taxon>Burkholderiales</taxon>
        <taxon>Oxalobacteraceae</taxon>
        <taxon>Keguizhuia</taxon>
    </lineage>
</organism>
<gene>
    <name evidence="2" type="ORF">Q8A64_08900</name>
</gene>
<dbReference type="EMBL" id="JAUYVH010000004">
    <property type="protein sequence ID" value="MDQ9170528.1"/>
    <property type="molecule type" value="Genomic_DNA"/>
</dbReference>
<dbReference type="InterPro" id="IPR050706">
    <property type="entry name" value="Cyclic-di-GMP_PDE-like"/>
</dbReference>
<dbReference type="CDD" id="cd01948">
    <property type="entry name" value="EAL"/>
    <property type="match status" value="1"/>
</dbReference>
<keyword evidence="3" id="KW-1185">Reference proteome</keyword>
<dbReference type="Gene3D" id="3.30.70.270">
    <property type="match status" value="1"/>
</dbReference>
<dbReference type="PANTHER" id="PTHR33121:SF70">
    <property type="entry name" value="SIGNALING PROTEIN YKOW"/>
    <property type="match status" value="1"/>
</dbReference>
<reference evidence="2 3" key="1">
    <citation type="submission" date="2023-08" db="EMBL/GenBank/DDBJ databases">
        <title>Oxalobacteraceae gen .nov., isolated from river sludge outside the plant.</title>
        <authorList>
            <person name="Zhao S.Y."/>
        </authorList>
    </citation>
    <scope>NUCLEOTIDE SEQUENCE [LARGE SCALE GENOMIC DNA]</scope>
    <source>
        <strain evidence="2 3">R-40</strain>
    </source>
</reference>
<keyword evidence="2" id="KW-0378">Hydrolase</keyword>
<dbReference type="Proteomes" id="UP001225596">
    <property type="component" value="Unassembled WGS sequence"/>
</dbReference>
<dbReference type="RefSeq" id="WP_338436461.1">
    <property type="nucleotide sequence ID" value="NZ_JAUYVH010000004.1"/>
</dbReference>
<dbReference type="GO" id="GO:0071111">
    <property type="term" value="F:cyclic-guanylate-specific phosphodiesterase activity"/>
    <property type="evidence" value="ECO:0007669"/>
    <property type="project" value="UniProtKB-EC"/>
</dbReference>
<protein>
    <submittedName>
        <fullName evidence="2">GGDEF domain-containing phosphodiesterase</fullName>
        <ecNumber evidence="2">3.1.4.52</ecNumber>
    </submittedName>
</protein>
<feature type="domain" description="EAL" evidence="1">
    <location>
        <begin position="153"/>
        <end position="407"/>
    </location>
</feature>
<dbReference type="InterPro" id="IPR043128">
    <property type="entry name" value="Rev_trsase/Diguanyl_cyclase"/>
</dbReference>
<evidence type="ECO:0000313" key="3">
    <source>
        <dbReference type="Proteomes" id="UP001225596"/>
    </source>
</evidence>
<dbReference type="SMART" id="SM00052">
    <property type="entry name" value="EAL"/>
    <property type="match status" value="1"/>
</dbReference>
<dbReference type="Pfam" id="PF00563">
    <property type="entry name" value="EAL"/>
    <property type="match status" value="1"/>
</dbReference>
<dbReference type="EC" id="3.1.4.52" evidence="2"/>
<comment type="caution">
    <text evidence="2">The sequence shown here is derived from an EMBL/GenBank/DDBJ whole genome shotgun (WGS) entry which is preliminary data.</text>
</comment>
<evidence type="ECO:0000259" key="1">
    <source>
        <dbReference type="PROSITE" id="PS50883"/>
    </source>
</evidence>
<dbReference type="PANTHER" id="PTHR33121">
    <property type="entry name" value="CYCLIC DI-GMP PHOSPHODIESTERASE PDEF"/>
    <property type="match status" value="1"/>
</dbReference>
<dbReference type="SUPFAM" id="SSF141868">
    <property type="entry name" value="EAL domain-like"/>
    <property type="match status" value="1"/>
</dbReference>
<dbReference type="SUPFAM" id="SSF55073">
    <property type="entry name" value="Nucleotide cyclase"/>
    <property type="match status" value="1"/>
</dbReference>